<dbReference type="InterPro" id="IPR036236">
    <property type="entry name" value="Znf_C2H2_sf"/>
</dbReference>
<dbReference type="Gene3D" id="3.30.160.60">
    <property type="entry name" value="Classic Zinc Finger"/>
    <property type="match status" value="1"/>
</dbReference>
<dbReference type="SMART" id="SM00355">
    <property type="entry name" value="ZnF_C2H2"/>
    <property type="match status" value="2"/>
</dbReference>
<feature type="domain" description="C2H2-type" evidence="3">
    <location>
        <begin position="33"/>
        <end position="61"/>
    </location>
</feature>
<reference evidence="4" key="1">
    <citation type="submission" date="2021-03" db="EMBL/GenBank/DDBJ databases">
        <authorList>
            <person name="Bekaert M."/>
        </authorList>
    </citation>
    <scope>NUCLEOTIDE SEQUENCE</scope>
</reference>
<evidence type="ECO:0000259" key="3">
    <source>
        <dbReference type="PROSITE" id="PS50157"/>
    </source>
</evidence>
<dbReference type="AlphaFoldDB" id="A0A8S3S5J8"/>
<evidence type="ECO:0000313" key="4">
    <source>
        <dbReference type="EMBL" id="CAG2217129.1"/>
    </source>
</evidence>
<gene>
    <name evidence="4" type="ORF">MEDL_30817</name>
</gene>
<dbReference type="Pfam" id="PF00096">
    <property type="entry name" value="zf-C2H2"/>
    <property type="match status" value="1"/>
</dbReference>
<dbReference type="Proteomes" id="UP000683360">
    <property type="component" value="Unassembled WGS sequence"/>
</dbReference>
<sequence>MSNSSYICDVCQANYTSKSSLKRHLNLHNQQTYDCDKCNAKFTRADSLLNHDRRIYLKKKRKSEQPNNFGGKYVQDGQIPSGSGQYTTPNLSKEEINITPSSTDSSLDFILDVNVDSIPRDIETNYNNCAGKSELVINYSDDGMPNLPKEVSWKGHTPPCEPYTHKRKEDTMGHIKAAIYARVRRRAILNTSSTISDGDKEKLFTNLTNNDHMSSGESKDVSCSDSDDESNVQKIDSLPIKHLETEEGEAPYVVVFLDQEGNTLCSHVIGDGRKIIGQTLNVLDSLLLLIAVYYVFDLDYPEIYSQTLGILQQWAIGDQYTQQKSSNWIKFSDVLSRNKNE</sequence>
<name>A0A8S3S5J8_MYTED</name>
<keyword evidence="5" id="KW-1185">Reference proteome</keyword>
<feature type="compositionally biased region" description="Polar residues" evidence="2">
    <location>
        <begin position="207"/>
        <end position="216"/>
    </location>
</feature>
<dbReference type="PROSITE" id="PS00028">
    <property type="entry name" value="ZINC_FINGER_C2H2_1"/>
    <property type="match status" value="1"/>
</dbReference>
<dbReference type="GO" id="GO:0008270">
    <property type="term" value="F:zinc ion binding"/>
    <property type="evidence" value="ECO:0007669"/>
    <property type="project" value="UniProtKB-KW"/>
</dbReference>
<dbReference type="OrthoDB" id="6154120at2759"/>
<evidence type="ECO:0000256" key="1">
    <source>
        <dbReference type="PROSITE-ProRule" id="PRU00042"/>
    </source>
</evidence>
<dbReference type="SUPFAM" id="SSF57667">
    <property type="entry name" value="beta-beta-alpha zinc fingers"/>
    <property type="match status" value="1"/>
</dbReference>
<organism evidence="4 5">
    <name type="scientific">Mytilus edulis</name>
    <name type="common">Blue mussel</name>
    <dbReference type="NCBI Taxonomy" id="6550"/>
    <lineage>
        <taxon>Eukaryota</taxon>
        <taxon>Metazoa</taxon>
        <taxon>Spiralia</taxon>
        <taxon>Lophotrochozoa</taxon>
        <taxon>Mollusca</taxon>
        <taxon>Bivalvia</taxon>
        <taxon>Autobranchia</taxon>
        <taxon>Pteriomorphia</taxon>
        <taxon>Mytilida</taxon>
        <taxon>Mytiloidea</taxon>
        <taxon>Mytilidae</taxon>
        <taxon>Mytilinae</taxon>
        <taxon>Mytilus</taxon>
    </lineage>
</organism>
<keyword evidence="1" id="KW-0863">Zinc-finger</keyword>
<comment type="caution">
    <text evidence="4">The sequence shown here is derived from an EMBL/GenBank/DDBJ whole genome shotgun (WGS) entry which is preliminary data.</text>
</comment>
<feature type="domain" description="C2H2-type" evidence="3">
    <location>
        <begin position="6"/>
        <end position="33"/>
    </location>
</feature>
<feature type="region of interest" description="Disordered" evidence="2">
    <location>
        <begin position="60"/>
        <end position="82"/>
    </location>
</feature>
<dbReference type="PROSITE" id="PS50157">
    <property type="entry name" value="ZINC_FINGER_C2H2_2"/>
    <property type="match status" value="2"/>
</dbReference>
<dbReference type="EMBL" id="CAJPWZ010001503">
    <property type="protein sequence ID" value="CAG2217129.1"/>
    <property type="molecule type" value="Genomic_DNA"/>
</dbReference>
<accession>A0A8S3S5J8</accession>
<keyword evidence="1" id="KW-0479">Metal-binding</keyword>
<evidence type="ECO:0000256" key="2">
    <source>
        <dbReference type="SAM" id="MobiDB-lite"/>
    </source>
</evidence>
<feature type="region of interest" description="Disordered" evidence="2">
    <location>
        <begin position="207"/>
        <end position="231"/>
    </location>
</feature>
<evidence type="ECO:0000313" key="5">
    <source>
        <dbReference type="Proteomes" id="UP000683360"/>
    </source>
</evidence>
<proteinExistence type="predicted"/>
<protein>
    <recommendedName>
        <fullName evidence="3">C2H2-type domain-containing protein</fullName>
    </recommendedName>
</protein>
<dbReference type="InterPro" id="IPR013087">
    <property type="entry name" value="Znf_C2H2_type"/>
</dbReference>
<keyword evidence="1" id="KW-0862">Zinc</keyword>